<dbReference type="SUPFAM" id="SSF89360">
    <property type="entry name" value="HesB-like domain"/>
    <property type="match status" value="1"/>
</dbReference>
<comment type="similarity">
    <text evidence="1">Belongs to the HesB/IscA family.</text>
</comment>
<dbReference type="InterPro" id="IPR035903">
    <property type="entry name" value="HesB-like_dom_sf"/>
</dbReference>
<dbReference type="EMBL" id="JBHSTE010000004">
    <property type="protein sequence ID" value="MFC6333884.1"/>
    <property type="molecule type" value="Genomic_DNA"/>
</dbReference>
<gene>
    <name evidence="2" type="ORF">ACFP56_14750</name>
</gene>
<evidence type="ECO:0000313" key="2">
    <source>
        <dbReference type="EMBL" id="MFC6333884.1"/>
    </source>
</evidence>
<accession>A0ABW1V541</accession>
<proteinExistence type="inferred from homology"/>
<dbReference type="PIRSF" id="PIRSF034852">
    <property type="entry name" value="UCP034852"/>
    <property type="match status" value="1"/>
</dbReference>
<organism evidence="2 3">
    <name type="scientific">Paenibacillus septentrionalis</name>
    <dbReference type="NCBI Taxonomy" id="429342"/>
    <lineage>
        <taxon>Bacteria</taxon>
        <taxon>Bacillati</taxon>
        <taxon>Bacillota</taxon>
        <taxon>Bacilli</taxon>
        <taxon>Bacillales</taxon>
        <taxon>Paenibacillaceae</taxon>
        <taxon>Paenibacillus</taxon>
    </lineage>
</organism>
<comment type="caution">
    <text evidence="2">The sequence shown here is derived from an EMBL/GenBank/DDBJ whole genome shotgun (WGS) entry which is preliminary data.</text>
</comment>
<keyword evidence="3" id="KW-1185">Reference proteome</keyword>
<evidence type="ECO:0000313" key="3">
    <source>
        <dbReference type="Proteomes" id="UP001596233"/>
    </source>
</evidence>
<reference evidence="3" key="1">
    <citation type="journal article" date="2019" name="Int. J. Syst. Evol. Microbiol.">
        <title>The Global Catalogue of Microorganisms (GCM) 10K type strain sequencing project: providing services to taxonomists for standard genome sequencing and annotation.</title>
        <authorList>
            <consortium name="The Broad Institute Genomics Platform"/>
            <consortium name="The Broad Institute Genome Sequencing Center for Infectious Disease"/>
            <person name="Wu L."/>
            <person name="Ma J."/>
        </authorList>
    </citation>
    <scope>NUCLEOTIDE SEQUENCE [LARGE SCALE GENOMIC DNA]</scope>
    <source>
        <strain evidence="3">PCU 280</strain>
    </source>
</reference>
<sequence>MGLIVEQPAAHWYKSEMELEQGDHVRIYVRLGGCGSVHPGLSLGVMKDEPRDIGAQTEVEGIHFYMEQDNMWYLEEKDLHISFDSAAEEIMMEVK</sequence>
<dbReference type="RefSeq" id="WP_379235801.1">
    <property type="nucleotide sequence ID" value="NZ_JBHSTE010000004.1"/>
</dbReference>
<name>A0ABW1V541_9BACL</name>
<evidence type="ECO:0000256" key="1">
    <source>
        <dbReference type="ARBA" id="ARBA00006718"/>
    </source>
</evidence>
<dbReference type="InterPro" id="IPR008326">
    <property type="entry name" value="PdhI-like"/>
</dbReference>
<protein>
    <submittedName>
        <fullName evidence="2">HesB/YadR/YfhF family protein</fullName>
    </submittedName>
</protein>
<dbReference type="Proteomes" id="UP001596233">
    <property type="component" value="Unassembled WGS sequence"/>
</dbReference>